<comment type="similarity">
    <text evidence="2">Belongs to the UPF0754 family.</text>
</comment>
<reference evidence="7 8" key="1">
    <citation type="submission" date="2023-06" db="EMBL/GenBank/DDBJ databases">
        <title>Aquibacillus rhizosphaerae LR5S19.</title>
        <authorList>
            <person name="Sun J.-Q."/>
        </authorList>
    </citation>
    <scope>NUCLEOTIDE SEQUENCE [LARGE SCALE GENOMIC DNA]</scope>
    <source>
        <strain evidence="7 8">LR5S19</strain>
    </source>
</reference>
<feature type="transmembrane region" description="Helical" evidence="6">
    <location>
        <begin position="354"/>
        <end position="377"/>
    </location>
</feature>
<evidence type="ECO:0000256" key="3">
    <source>
        <dbReference type="ARBA" id="ARBA00022692"/>
    </source>
</evidence>
<accession>A0ABT7LA53</accession>
<name>A0ABT7LA53_9BACI</name>
<evidence type="ECO:0000256" key="1">
    <source>
        <dbReference type="ARBA" id="ARBA00004236"/>
    </source>
</evidence>
<keyword evidence="3 6" id="KW-0812">Transmembrane</keyword>
<dbReference type="Pfam" id="PF04286">
    <property type="entry name" value="DUF445"/>
    <property type="match status" value="1"/>
</dbReference>
<evidence type="ECO:0000256" key="5">
    <source>
        <dbReference type="ARBA" id="ARBA00023136"/>
    </source>
</evidence>
<proteinExistence type="inferred from homology"/>
<evidence type="ECO:0000256" key="6">
    <source>
        <dbReference type="SAM" id="Phobius"/>
    </source>
</evidence>
<dbReference type="PIRSF" id="PIRSF032178">
    <property type="entry name" value="UCP032178"/>
    <property type="match status" value="1"/>
</dbReference>
<dbReference type="InterPro" id="IPR016991">
    <property type="entry name" value="UCP032178"/>
</dbReference>
<feature type="transmembrane region" description="Helical" evidence="6">
    <location>
        <begin position="6"/>
        <end position="26"/>
    </location>
</feature>
<comment type="caution">
    <text evidence="7">The sequence shown here is derived from an EMBL/GenBank/DDBJ whole genome shotgun (WGS) entry which is preliminary data.</text>
</comment>
<dbReference type="RefSeq" id="WP_285934031.1">
    <property type="nucleotide sequence ID" value="NZ_JASTZU010000063.1"/>
</dbReference>
<sequence length="378" mass="43080">MTEILIVLMMVLIGAIIGGLTNSLAIKMLFRPYQPKYIGSWRIPLTPGLIPKRRDELAKQLGKMVVEHLLTAEGIKNKLNQAEFKQQLNTWVQGEIDNLLSKEDSVQSMLASFGVSVNEEDLRKKLLNWTENHYTEFIKSYENETVRSVLDKQWIEQMDEKVDQLAIYAQNKLITIANGQTTKNKINELVQTYLDGKGFLGNMMSSFLGNEGLADKIQPMIVEYIRSEEGKTWIEQIIRNEWNHLLDEPIHQVEKKVGNRTIKTTLGKIVSHSVPIEAWLQRPMRDWFRPVKSNIISNILPNLMDKGLNLIVDRTDIILENIGLEEIVEKQVAAFPIQRVEQLVLNISRKEFTLITYLGALLGGLIGLIQGIIVLLVG</sequence>
<evidence type="ECO:0000256" key="4">
    <source>
        <dbReference type="ARBA" id="ARBA00022989"/>
    </source>
</evidence>
<dbReference type="InterPro" id="IPR007383">
    <property type="entry name" value="DUF445"/>
</dbReference>
<protein>
    <submittedName>
        <fullName evidence="7">DUF445 family protein</fullName>
    </submittedName>
</protein>
<keyword evidence="8" id="KW-1185">Reference proteome</keyword>
<evidence type="ECO:0000256" key="2">
    <source>
        <dbReference type="ARBA" id="ARBA00008053"/>
    </source>
</evidence>
<keyword evidence="5 6" id="KW-0472">Membrane</keyword>
<dbReference type="PANTHER" id="PTHR35791">
    <property type="entry name" value="UPF0754 MEMBRANE PROTEIN YHEB"/>
    <property type="match status" value="1"/>
</dbReference>
<keyword evidence="4 6" id="KW-1133">Transmembrane helix</keyword>
<dbReference type="EMBL" id="JASTZU010000063">
    <property type="protein sequence ID" value="MDL4842738.1"/>
    <property type="molecule type" value="Genomic_DNA"/>
</dbReference>
<organism evidence="7 8">
    <name type="scientific">Aquibacillus rhizosphaerae</name>
    <dbReference type="NCBI Taxonomy" id="3051431"/>
    <lineage>
        <taxon>Bacteria</taxon>
        <taxon>Bacillati</taxon>
        <taxon>Bacillota</taxon>
        <taxon>Bacilli</taxon>
        <taxon>Bacillales</taxon>
        <taxon>Bacillaceae</taxon>
        <taxon>Aquibacillus</taxon>
    </lineage>
</organism>
<evidence type="ECO:0000313" key="8">
    <source>
        <dbReference type="Proteomes" id="UP001235343"/>
    </source>
</evidence>
<evidence type="ECO:0000313" key="7">
    <source>
        <dbReference type="EMBL" id="MDL4842738.1"/>
    </source>
</evidence>
<dbReference type="Proteomes" id="UP001235343">
    <property type="component" value="Unassembled WGS sequence"/>
</dbReference>
<dbReference type="PANTHER" id="PTHR35791:SF1">
    <property type="entry name" value="UPF0754 MEMBRANE PROTEIN YHEB"/>
    <property type="match status" value="1"/>
</dbReference>
<comment type="subcellular location">
    <subcellularLocation>
        <location evidence="1">Cell membrane</location>
    </subcellularLocation>
</comment>
<gene>
    <name evidence="7" type="ORF">QQS35_20095</name>
</gene>